<feature type="region of interest" description="Disordered" evidence="1">
    <location>
        <begin position="1"/>
        <end position="35"/>
    </location>
</feature>
<dbReference type="EMBL" id="GL733394">
    <property type="protein sequence ID" value="EFX62769.1"/>
    <property type="molecule type" value="Genomic_DNA"/>
</dbReference>
<evidence type="ECO:0000256" key="1">
    <source>
        <dbReference type="SAM" id="MobiDB-lite"/>
    </source>
</evidence>
<dbReference type="AlphaFoldDB" id="E9HZR1"/>
<dbReference type="HOGENOM" id="CLU_2608420_0_0_1"/>
<dbReference type="InParanoid" id="E9HZR1"/>
<gene>
    <name evidence="2" type="ORF">DAPPUDRAFT_269758</name>
</gene>
<dbReference type="KEGG" id="dpx:DAPPUDRAFT_269758"/>
<proteinExistence type="predicted"/>
<accession>E9HZR1</accession>
<dbReference type="Proteomes" id="UP000000305">
    <property type="component" value="Unassembled WGS sequence"/>
</dbReference>
<evidence type="ECO:0000313" key="3">
    <source>
        <dbReference type="Proteomes" id="UP000000305"/>
    </source>
</evidence>
<feature type="region of interest" description="Disordered" evidence="1">
    <location>
        <begin position="56"/>
        <end position="79"/>
    </location>
</feature>
<sequence length="79" mass="8561">MVGVGEQLQVAESNEEASMDTRETDVPITVETPNEEEACPVSAIEDEIPLITDETLREGSNVPTDPLIHNEITQEPGIS</sequence>
<evidence type="ECO:0000313" key="2">
    <source>
        <dbReference type="EMBL" id="EFX62769.1"/>
    </source>
</evidence>
<name>E9HZR1_DAPPU</name>
<organism evidence="2 3">
    <name type="scientific">Daphnia pulex</name>
    <name type="common">Water flea</name>
    <dbReference type="NCBI Taxonomy" id="6669"/>
    <lineage>
        <taxon>Eukaryota</taxon>
        <taxon>Metazoa</taxon>
        <taxon>Ecdysozoa</taxon>
        <taxon>Arthropoda</taxon>
        <taxon>Crustacea</taxon>
        <taxon>Branchiopoda</taxon>
        <taxon>Diplostraca</taxon>
        <taxon>Cladocera</taxon>
        <taxon>Anomopoda</taxon>
        <taxon>Daphniidae</taxon>
        <taxon>Daphnia</taxon>
    </lineage>
</organism>
<protein>
    <submittedName>
        <fullName evidence="2">Uncharacterized protein</fullName>
    </submittedName>
</protein>
<reference evidence="2 3" key="1">
    <citation type="journal article" date="2011" name="Science">
        <title>The ecoresponsive genome of Daphnia pulex.</title>
        <authorList>
            <person name="Colbourne J.K."/>
            <person name="Pfrender M.E."/>
            <person name="Gilbert D."/>
            <person name="Thomas W.K."/>
            <person name="Tucker A."/>
            <person name="Oakley T.H."/>
            <person name="Tokishita S."/>
            <person name="Aerts A."/>
            <person name="Arnold G.J."/>
            <person name="Basu M.K."/>
            <person name="Bauer D.J."/>
            <person name="Caceres C.E."/>
            <person name="Carmel L."/>
            <person name="Casola C."/>
            <person name="Choi J.H."/>
            <person name="Detter J.C."/>
            <person name="Dong Q."/>
            <person name="Dusheyko S."/>
            <person name="Eads B.D."/>
            <person name="Frohlich T."/>
            <person name="Geiler-Samerotte K.A."/>
            <person name="Gerlach D."/>
            <person name="Hatcher P."/>
            <person name="Jogdeo S."/>
            <person name="Krijgsveld J."/>
            <person name="Kriventseva E.V."/>
            <person name="Kultz D."/>
            <person name="Laforsch C."/>
            <person name="Lindquist E."/>
            <person name="Lopez J."/>
            <person name="Manak J.R."/>
            <person name="Muller J."/>
            <person name="Pangilinan J."/>
            <person name="Patwardhan R.P."/>
            <person name="Pitluck S."/>
            <person name="Pritham E.J."/>
            <person name="Rechtsteiner A."/>
            <person name="Rho M."/>
            <person name="Rogozin I.B."/>
            <person name="Sakarya O."/>
            <person name="Salamov A."/>
            <person name="Schaack S."/>
            <person name="Shapiro H."/>
            <person name="Shiga Y."/>
            <person name="Skalitzky C."/>
            <person name="Smith Z."/>
            <person name="Souvorov A."/>
            <person name="Sung W."/>
            <person name="Tang Z."/>
            <person name="Tsuchiya D."/>
            <person name="Tu H."/>
            <person name="Vos H."/>
            <person name="Wang M."/>
            <person name="Wolf Y.I."/>
            <person name="Yamagata H."/>
            <person name="Yamada T."/>
            <person name="Ye Y."/>
            <person name="Shaw J.R."/>
            <person name="Andrews J."/>
            <person name="Crease T.J."/>
            <person name="Tang H."/>
            <person name="Lucas S.M."/>
            <person name="Robertson H.M."/>
            <person name="Bork P."/>
            <person name="Koonin E.V."/>
            <person name="Zdobnov E.M."/>
            <person name="Grigoriev I.V."/>
            <person name="Lynch M."/>
            <person name="Boore J.L."/>
        </authorList>
    </citation>
    <scope>NUCLEOTIDE SEQUENCE [LARGE SCALE GENOMIC DNA]</scope>
</reference>
<keyword evidence="3" id="KW-1185">Reference proteome</keyword>